<dbReference type="AlphaFoldDB" id="D8QXV0"/>
<proteinExistence type="predicted"/>
<name>D8QXV0_SELML</name>
<keyword evidence="1" id="KW-0175">Coiled coil</keyword>
<sequence length="393" mass="43469">MVDMRRNKMGGIGSGWNPETTARRQMNAGAGNPRKELIGGKGGITVKIIANREKNKDSNNVINTQRVGIKATKQVTVGREGKKDKATRGDAWGENPCMKSKGEMRGGVMSEEKPRNPRKQACALDTWTGKGEEKRGGASSKWRNDKWQLGSALFKGDLSIRRALFAVKNEGQREDKSNAVSERKRKDKEEKSPKGKRVVDKVEGTEEKEKGEKVGEGRRGTQDSEGKKQKEEDTGGNMPRARTMARMSTAGRRAQGVQLPEVLNPEEVLVGEVSLVNVENKGKEDSSEEEGAPLTRVPRRNITNESPGAGEESAAARAEKEVSGKEVWVGSPTGVKRRVKMCCPLDKGPPCFKAIREANARKEQEARRLVEEEAKRLLEEEAEREKAIKERQQ</sequence>
<dbReference type="EMBL" id="GL377568">
    <property type="protein sequence ID" value="EFJ35488.1"/>
    <property type="molecule type" value="Genomic_DNA"/>
</dbReference>
<feature type="region of interest" description="Disordered" evidence="2">
    <location>
        <begin position="166"/>
        <end position="259"/>
    </location>
</feature>
<feature type="compositionally biased region" description="Low complexity" evidence="2">
    <location>
        <begin position="305"/>
        <end position="316"/>
    </location>
</feature>
<dbReference type="Proteomes" id="UP000001514">
    <property type="component" value="Unassembled WGS sequence"/>
</dbReference>
<organism evidence="4">
    <name type="scientific">Selaginella moellendorffii</name>
    <name type="common">Spikemoss</name>
    <dbReference type="NCBI Taxonomy" id="88036"/>
    <lineage>
        <taxon>Eukaryota</taxon>
        <taxon>Viridiplantae</taxon>
        <taxon>Streptophyta</taxon>
        <taxon>Embryophyta</taxon>
        <taxon>Tracheophyta</taxon>
        <taxon>Lycopodiopsida</taxon>
        <taxon>Selaginellales</taxon>
        <taxon>Selaginellaceae</taxon>
        <taxon>Selaginella</taxon>
    </lineage>
</organism>
<evidence type="ECO:0000256" key="2">
    <source>
        <dbReference type="SAM" id="MobiDB-lite"/>
    </source>
</evidence>
<reference evidence="3 4" key="1">
    <citation type="journal article" date="2011" name="Science">
        <title>The Selaginella genome identifies genetic changes associated with the evolution of vascular plants.</title>
        <authorList>
            <person name="Banks J.A."/>
            <person name="Nishiyama T."/>
            <person name="Hasebe M."/>
            <person name="Bowman J.L."/>
            <person name="Gribskov M."/>
            <person name="dePamphilis C."/>
            <person name="Albert V.A."/>
            <person name="Aono N."/>
            <person name="Aoyama T."/>
            <person name="Ambrose B.A."/>
            <person name="Ashton N.W."/>
            <person name="Axtell M.J."/>
            <person name="Barker E."/>
            <person name="Barker M.S."/>
            <person name="Bennetzen J.L."/>
            <person name="Bonawitz N.D."/>
            <person name="Chapple C."/>
            <person name="Cheng C."/>
            <person name="Correa L.G."/>
            <person name="Dacre M."/>
            <person name="DeBarry J."/>
            <person name="Dreyer I."/>
            <person name="Elias M."/>
            <person name="Engstrom E.M."/>
            <person name="Estelle M."/>
            <person name="Feng L."/>
            <person name="Finet C."/>
            <person name="Floyd S.K."/>
            <person name="Frommer W.B."/>
            <person name="Fujita T."/>
            <person name="Gramzow L."/>
            <person name="Gutensohn M."/>
            <person name="Harholt J."/>
            <person name="Hattori M."/>
            <person name="Heyl A."/>
            <person name="Hirai T."/>
            <person name="Hiwatashi Y."/>
            <person name="Ishikawa M."/>
            <person name="Iwata M."/>
            <person name="Karol K.G."/>
            <person name="Koehler B."/>
            <person name="Kolukisaoglu U."/>
            <person name="Kubo M."/>
            <person name="Kurata T."/>
            <person name="Lalonde S."/>
            <person name="Li K."/>
            <person name="Li Y."/>
            <person name="Litt A."/>
            <person name="Lyons E."/>
            <person name="Manning G."/>
            <person name="Maruyama T."/>
            <person name="Michael T.P."/>
            <person name="Mikami K."/>
            <person name="Miyazaki S."/>
            <person name="Morinaga S."/>
            <person name="Murata T."/>
            <person name="Mueller-Roeber B."/>
            <person name="Nelson D.R."/>
            <person name="Obara M."/>
            <person name="Oguri Y."/>
            <person name="Olmstead R.G."/>
            <person name="Onodera N."/>
            <person name="Petersen B.L."/>
            <person name="Pils B."/>
            <person name="Prigge M."/>
            <person name="Rensing S.A."/>
            <person name="Riano-Pachon D.M."/>
            <person name="Roberts A.W."/>
            <person name="Sato Y."/>
            <person name="Scheller H.V."/>
            <person name="Schulz B."/>
            <person name="Schulz C."/>
            <person name="Shakirov E.V."/>
            <person name="Shibagaki N."/>
            <person name="Shinohara N."/>
            <person name="Shippen D.E."/>
            <person name="Soerensen I."/>
            <person name="Sotooka R."/>
            <person name="Sugimoto N."/>
            <person name="Sugita M."/>
            <person name="Sumikawa N."/>
            <person name="Tanurdzic M."/>
            <person name="Theissen G."/>
            <person name="Ulvskov P."/>
            <person name="Wakazuki S."/>
            <person name="Weng J.K."/>
            <person name="Willats W.W."/>
            <person name="Wipf D."/>
            <person name="Wolf P.G."/>
            <person name="Yang L."/>
            <person name="Zimmer A.D."/>
            <person name="Zhu Q."/>
            <person name="Mitros T."/>
            <person name="Hellsten U."/>
            <person name="Loque D."/>
            <person name="Otillar R."/>
            <person name="Salamov A."/>
            <person name="Schmutz J."/>
            <person name="Shapiro H."/>
            <person name="Lindquist E."/>
            <person name="Lucas S."/>
            <person name="Rokhsar D."/>
            <person name="Grigoriev I.V."/>
        </authorList>
    </citation>
    <scope>NUCLEOTIDE SEQUENCE [LARGE SCALE GENOMIC DNA]</scope>
</reference>
<dbReference type="HOGENOM" id="CLU_702838_0_0_1"/>
<protein>
    <submittedName>
        <fullName evidence="3">Uncharacterized protein</fullName>
    </submittedName>
</protein>
<feature type="region of interest" description="Disordered" evidence="2">
    <location>
        <begin position="79"/>
        <end position="146"/>
    </location>
</feature>
<feature type="compositionally biased region" description="Basic and acidic residues" evidence="2">
    <location>
        <begin position="100"/>
        <end position="115"/>
    </location>
</feature>
<gene>
    <name evidence="3" type="ORF">SELMODRAFT_404936</name>
</gene>
<accession>D8QXV0</accession>
<feature type="compositionally biased region" description="Basic and acidic residues" evidence="2">
    <location>
        <begin position="130"/>
        <end position="146"/>
    </location>
</feature>
<feature type="compositionally biased region" description="Basic and acidic residues" evidence="2">
    <location>
        <begin position="79"/>
        <end position="88"/>
    </location>
</feature>
<evidence type="ECO:0000313" key="4">
    <source>
        <dbReference type="Proteomes" id="UP000001514"/>
    </source>
</evidence>
<feature type="compositionally biased region" description="Basic and acidic residues" evidence="2">
    <location>
        <begin position="170"/>
        <end position="233"/>
    </location>
</feature>
<keyword evidence="4" id="KW-1185">Reference proteome</keyword>
<evidence type="ECO:0000256" key="1">
    <source>
        <dbReference type="SAM" id="Coils"/>
    </source>
</evidence>
<evidence type="ECO:0000313" key="3">
    <source>
        <dbReference type="EMBL" id="EFJ35488.1"/>
    </source>
</evidence>
<feature type="coiled-coil region" evidence="1">
    <location>
        <begin position="352"/>
        <end position="391"/>
    </location>
</feature>
<feature type="region of interest" description="Disordered" evidence="2">
    <location>
        <begin position="277"/>
        <end position="329"/>
    </location>
</feature>
<dbReference type="KEGG" id="smo:SELMODRAFT_404936"/>
<dbReference type="Gramene" id="EFJ35488">
    <property type="protein sequence ID" value="EFJ35488"/>
    <property type="gene ID" value="SELMODRAFT_404936"/>
</dbReference>
<feature type="region of interest" description="Disordered" evidence="2">
    <location>
        <begin position="1"/>
        <end position="39"/>
    </location>
</feature>
<dbReference type="InParanoid" id="D8QXV0"/>